<feature type="domain" description="Ribosomal RNA methyltransferase FtsJ" evidence="4">
    <location>
        <begin position="60"/>
        <end position="242"/>
    </location>
</feature>
<dbReference type="InterPro" id="IPR036986">
    <property type="entry name" value="S4_RNA-bd_sf"/>
</dbReference>
<protein>
    <submittedName>
        <fullName evidence="5">Hemolysin A</fullName>
    </submittedName>
</protein>
<dbReference type="AlphaFoldDB" id="A5G1W1"/>
<organism evidence="5 6">
    <name type="scientific">Acidiphilium cryptum (strain JF-5)</name>
    <dbReference type="NCBI Taxonomy" id="349163"/>
    <lineage>
        <taxon>Bacteria</taxon>
        <taxon>Pseudomonadati</taxon>
        <taxon>Pseudomonadota</taxon>
        <taxon>Alphaproteobacteria</taxon>
        <taxon>Acetobacterales</taxon>
        <taxon>Acidocellaceae</taxon>
        <taxon>Acidiphilium</taxon>
    </lineage>
</organism>
<evidence type="ECO:0000313" key="6">
    <source>
        <dbReference type="Proteomes" id="UP000000245"/>
    </source>
</evidence>
<dbReference type="Pfam" id="PF01728">
    <property type="entry name" value="FtsJ"/>
    <property type="match status" value="1"/>
</dbReference>
<dbReference type="SUPFAM" id="SSF55174">
    <property type="entry name" value="Alpha-L RNA-binding motif"/>
    <property type="match status" value="1"/>
</dbReference>
<keyword evidence="6" id="KW-1185">Reference proteome</keyword>
<sequence>MARGRADLALVARGHFASRARAQEAIRRGLVSAGGRTIGKPGELVGDDEALSVADAGAAWVSRGALKLIAALDHFGLSPENRTCLDIGASTGGFTEVLLARGAALVHAVDVGHGQMAPALRDDARVRLHEGVNARDLSAAGIPGGLGAVVCDVSFIGLRKVLPAGLALCGKDAFAVALIKPQFEAGPEAVGKGGIVRDPAVHERVCGEIGDWFAQIPGWRGLGIIPSPIEGGDGNREFLIAAMKDAR</sequence>
<dbReference type="InterPro" id="IPR002877">
    <property type="entry name" value="RNA_MeTrfase_FtsJ_dom"/>
</dbReference>
<dbReference type="eggNOG" id="COG1189">
    <property type="taxonomic scope" value="Bacteria"/>
</dbReference>
<dbReference type="InterPro" id="IPR047048">
    <property type="entry name" value="TlyA"/>
</dbReference>
<reference evidence="5 6" key="1">
    <citation type="submission" date="2007-05" db="EMBL/GenBank/DDBJ databases">
        <title>Complete sequence of chromosome of Acidiphilium cryptum JF-5.</title>
        <authorList>
            <consortium name="US DOE Joint Genome Institute"/>
            <person name="Copeland A."/>
            <person name="Lucas S."/>
            <person name="Lapidus A."/>
            <person name="Barry K."/>
            <person name="Detter J.C."/>
            <person name="Glavina del Rio T."/>
            <person name="Hammon N."/>
            <person name="Israni S."/>
            <person name="Dalin E."/>
            <person name="Tice H."/>
            <person name="Pitluck S."/>
            <person name="Sims D."/>
            <person name="Brettin T."/>
            <person name="Bruce D."/>
            <person name="Han C."/>
            <person name="Schmutz J."/>
            <person name="Larimer F."/>
            <person name="Land M."/>
            <person name="Hauser L."/>
            <person name="Kyrpides N."/>
            <person name="Kim E."/>
            <person name="Magnuson T."/>
            <person name="Richardson P."/>
        </authorList>
    </citation>
    <scope>NUCLEOTIDE SEQUENCE [LARGE SCALE GENOMIC DNA]</scope>
    <source>
        <strain evidence="5 6">JF-5</strain>
    </source>
</reference>
<dbReference type="Gene3D" id="3.10.290.10">
    <property type="entry name" value="RNA-binding S4 domain"/>
    <property type="match status" value="1"/>
</dbReference>
<dbReference type="KEGG" id="acr:Acry_2652"/>
<evidence type="ECO:0000259" key="4">
    <source>
        <dbReference type="Pfam" id="PF01728"/>
    </source>
</evidence>
<dbReference type="SUPFAM" id="SSF53335">
    <property type="entry name" value="S-adenosyl-L-methionine-dependent methyltransferases"/>
    <property type="match status" value="1"/>
</dbReference>
<dbReference type="GO" id="GO:0008168">
    <property type="term" value="F:methyltransferase activity"/>
    <property type="evidence" value="ECO:0007669"/>
    <property type="project" value="InterPro"/>
</dbReference>
<evidence type="ECO:0000313" key="5">
    <source>
        <dbReference type="EMBL" id="ABQ31843.1"/>
    </source>
</evidence>
<dbReference type="PANTHER" id="PTHR32319">
    <property type="entry name" value="BACTERIAL HEMOLYSIN-LIKE PROTEIN"/>
    <property type="match status" value="1"/>
</dbReference>
<dbReference type="Gene3D" id="3.40.50.150">
    <property type="entry name" value="Vaccinia Virus protein VP39"/>
    <property type="match status" value="1"/>
</dbReference>
<dbReference type="STRING" id="349163.Acry_2652"/>
<dbReference type="GO" id="GO:0003723">
    <property type="term" value="F:RNA binding"/>
    <property type="evidence" value="ECO:0007669"/>
    <property type="project" value="UniProtKB-KW"/>
</dbReference>
<dbReference type="PROSITE" id="PS50889">
    <property type="entry name" value="S4"/>
    <property type="match status" value="1"/>
</dbReference>
<evidence type="ECO:0000256" key="2">
    <source>
        <dbReference type="ARBA" id="ARBA00029460"/>
    </source>
</evidence>
<dbReference type="Proteomes" id="UP000000245">
    <property type="component" value="Chromosome"/>
</dbReference>
<accession>A5G1W1</accession>
<dbReference type="GO" id="GO:0032259">
    <property type="term" value="P:methylation"/>
    <property type="evidence" value="ECO:0007669"/>
    <property type="project" value="InterPro"/>
</dbReference>
<dbReference type="HOGENOM" id="CLU_058015_1_0_5"/>
<dbReference type="CDD" id="cd00165">
    <property type="entry name" value="S4"/>
    <property type="match status" value="1"/>
</dbReference>
<dbReference type="RefSeq" id="WP_012040209.1">
    <property type="nucleotide sequence ID" value="NC_009484.1"/>
</dbReference>
<dbReference type="InterPro" id="IPR029063">
    <property type="entry name" value="SAM-dependent_MTases_sf"/>
</dbReference>
<keyword evidence="1 3" id="KW-0694">RNA-binding</keyword>
<dbReference type="PIRSF" id="PIRSF005578">
    <property type="entry name" value="TlyA"/>
    <property type="match status" value="1"/>
</dbReference>
<gene>
    <name evidence="5" type="ordered locus">Acry_2652</name>
</gene>
<evidence type="ECO:0000256" key="1">
    <source>
        <dbReference type="ARBA" id="ARBA00022884"/>
    </source>
</evidence>
<evidence type="ECO:0000256" key="3">
    <source>
        <dbReference type="PROSITE-ProRule" id="PRU00182"/>
    </source>
</evidence>
<dbReference type="InterPro" id="IPR004538">
    <property type="entry name" value="Hemolysin_A/TlyA"/>
</dbReference>
<name>A5G1W1_ACICJ</name>
<dbReference type="EMBL" id="CP000697">
    <property type="protein sequence ID" value="ABQ31843.1"/>
    <property type="molecule type" value="Genomic_DNA"/>
</dbReference>
<comment type="similarity">
    <text evidence="2">Belongs to the TlyA family.</text>
</comment>
<dbReference type="PANTHER" id="PTHR32319:SF0">
    <property type="entry name" value="BACTERIAL HEMOLYSIN-LIKE PROTEIN"/>
    <property type="match status" value="1"/>
</dbReference>
<proteinExistence type="inferred from homology"/>